<dbReference type="EMBL" id="JAEQND010000015">
    <property type="protein sequence ID" value="MBL0428117.1"/>
    <property type="molecule type" value="Genomic_DNA"/>
</dbReference>
<evidence type="ECO:0000313" key="1">
    <source>
        <dbReference type="EMBL" id="MBL0428117.1"/>
    </source>
</evidence>
<sequence>MSKEWMDTVAAAEAAAEKRQAAEETAQERFRAARARCEAAGRGEQVTETPEFQEWIAARHASDEAWGAWAMAMDAKPAS</sequence>
<keyword evidence="2" id="KW-1185">Reference proteome</keyword>
<accession>A0ABS1JV86</accession>
<reference evidence="1 2" key="1">
    <citation type="journal article" date="2017" name="Int. J. Syst. Evol. Microbiol.">
        <title>Ramlibacter alkalitolerans sp. nov., alkali-tolerant bacterium isolated from soil of ginseng.</title>
        <authorList>
            <person name="Lee D.H."/>
            <person name="Cha C.J."/>
        </authorList>
    </citation>
    <scope>NUCLEOTIDE SEQUENCE [LARGE SCALE GENOMIC DNA]</scope>
    <source>
        <strain evidence="1 2">KACC 19305</strain>
    </source>
</reference>
<name>A0ABS1JV86_9BURK</name>
<protein>
    <submittedName>
        <fullName evidence="1">Uncharacterized protein</fullName>
    </submittedName>
</protein>
<gene>
    <name evidence="1" type="ORF">JI746_23630</name>
</gene>
<dbReference type="Proteomes" id="UP000622707">
    <property type="component" value="Unassembled WGS sequence"/>
</dbReference>
<evidence type="ECO:0000313" key="2">
    <source>
        <dbReference type="Proteomes" id="UP000622707"/>
    </source>
</evidence>
<dbReference type="RefSeq" id="WP_201692740.1">
    <property type="nucleotide sequence ID" value="NZ_JAEQND010000015.1"/>
</dbReference>
<organism evidence="1 2">
    <name type="scientific">Ramlibacter alkalitolerans</name>
    <dbReference type="NCBI Taxonomy" id="2039631"/>
    <lineage>
        <taxon>Bacteria</taxon>
        <taxon>Pseudomonadati</taxon>
        <taxon>Pseudomonadota</taxon>
        <taxon>Betaproteobacteria</taxon>
        <taxon>Burkholderiales</taxon>
        <taxon>Comamonadaceae</taxon>
        <taxon>Ramlibacter</taxon>
    </lineage>
</organism>
<comment type="caution">
    <text evidence="1">The sequence shown here is derived from an EMBL/GenBank/DDBJ whole genome shotgun (WGS) entry which is preliminary data.</text>
</comment>
<proteinExistence type="predicted"/>